<organism evidence="6 7">
    <name type="scientific">Eutrema salsugineum</name>
    <name type="common">Saltwater cress</name>
    <name type="synonym">Sisymbrium salsugineum</name>
    <dbReference type="NCBI Taxonomy" id="72664"/>
    <lineage>
        <taxon>Eukaryota</taxon>
        <taxon>Viridiplantae</taxon>
        <taxon>Streptophyta</taxon>
        <taxon>Embryophyta</taxon>
        <taxon>Tracheophyta</taxon>
        <taxon>Spermatophyta</taxon>
        <taxon>Magnoliopsida</taxon>
        <taxon>eudicotyledons</taxon>
        <taxon>Gunneridae</taxon>
        <taxon>Pentapetalae</taxon>
        <taxon>rosids</taxon>
        <taxon>malvids</taxon>
        <taxon>Brassicales</taxon>
        <taxon>Brassicaceae</taxon>
        <taxon>Eutremeae</taxon>
        <taxon>Eutrema</taxon>
    </lineage>
</organism>
<keyword evidence="3" id="KW-0863">Zinc-finger</keyword>
<dbReference type="eggNOG" id="ENOG502R7R8">
    <property type="taxonomic scope" value="Eukaryota"/>
</dbReference>
<keyword evidence="7" id="KW-1185">Reference proteome</keyword>
<dbReference type="InterPro" id="IPR054483">
    <property type="entry name" value="DC1-like_CT"/>
</dbReference>
<dbReference type="GO" id="GO:0008270">
    <property type="term" value="F:zinc ion binding"/>
    <property type="evidence" value="ECO:0007669"/>
    <property type="project" value="UniProtKB-KW"/>
</dbReference>
<dbReference type="Gramene" id="ESQ30614">
    <property type="protein sequence ID" value="ESQ30614"/>
    <property type="gene ID" value="EUTSA_v10012036mg"/>
</dbReference>
<accession>V4KHG2</accession>
<evidence type="ECO:0000256" key="2">
    <source>
        <dbReference type="ARBA" id="ARBA00022737"/>
    </source>
</evidence>
<dbReference type="Proteomes" id="UP000030689">
    <property type="component" value="Unassembled WGS sequence"/>
</dbReference>
<feature type="domain" description="Zinc finger PHD-type" evidence="5">
    <location>
        <begin position="174"/>
        <end position="236"/>
    </location>
</feature>
<keyword evidence="1" id="KW-0479">Metal-binding</keyword>
<feature type="domain" description="Zinc finger PHD-type" evidence="5">
    <location>
        <begin position="39"/>
        <end position="138"/>
    </location>
</feature>
<dbReference type="SMART" id="SM00249">
    <property type="entry name" value="PHD"/>
    <property type="match status" value="3"/>
</dbReference>
<keyword evidence="2" id="KW-0677">Repeat</keyword>
<evidence type="ECO:0000259" key="5">
    <source>
        <dbReference type="SMART" id="SM00249"/>
    </source>
</evidence>
<evidence type="ECO:0000256" key="4">
    <source>
        <dbReference type="ARBA" id="ARBA00022833"/>
    </source>
</evidence>
<dbReference type="InterPro" id="IPR004146">
    <property type="entry name" value="DC1"/>
</dbReference>
<evidence type="ECO:0000313" key="7">
    <source>
        <dbReference type="Proteomes" id="UP000030689"/>
    </source>
</evidence>
<gene>
    <name evidence="6" type="ORF">EUTSA_v10012036mg</name>
</gene>
<evidence type="ECO:0000313" key="6">
    <source>
        <dbReference type="EMBL" id="ESQ30614.1"/>
    </source>
</evidence>
<dbReference type="OMA" id="CAINPPL"/>
<dbReference type="Pfam" id="PF22926">
    <property type="entry name" value="C1-like_CT"/>
    <property type="match status" value="1"/>
</dbReference>
<protein>
    <recommendedName>
        <fullName evidence="5">Zinc finger PHD-type domain-containing protein</fullName>
    </recommendedName>
</protein>
<dbReference type="EMBL" id="KI517809">
    <property type="protein sequence ID" value="ESQ30614.1"/>
    <property type="molecule type" value="Genomic_DNA"/>
</dbReference>
<dbReference type="InterPro" id="IPR046349">
    <property type="entry name" value="C1-like_sf"/>
</dbReference>
<evidence type="ECO:0000256" key="1">
    <source>
        <dbReference type="ARBA" id="ARBA00022723"/>
    </source>
</evidence>
<dbReference type="InterPro" id="IPR053192">
    <property type="entry name" value="Vacuole_Formation_Reg"/>
</dbReference>
<dbReference type="AlphaFoldDB" id="V4KHG2"/>
<evidence type="ECO:0000256" key="3">
    <source>
        <dbReference type="ARBA" id="ARBA00022771"/>
    </source>
</evidence>
<dbReference type="InterPro" id="IPR001965">
    <property type="entry name" value="Znf_PHD"/>
</dbReference>
<dbReference type="PANTHER" id="PTHR32410">
    <property type="entry name" value="CYSTEINE/HISTIDINE-RICH C1 DOMAIN FAMILY PROTEIN"/>
    <property type="match status" value="1"/>
</dbReference>
<feature type="domain" description="Zinc finger PHD-type" evidence="5">
    <location>
        <begin position="503"/>
        <end position="570"/>
    </location>
</feature>
<sequence length="684" mass="78188">MEKVLKYSCLPLRSPPTCCMSDPAHPHILCRPYDPPLSVCFACKGQNLNGSRGLYFYCATCNVEFHKDCHKFQPEIIHPFHPSHQLTFISSPNHESDDSETSKAAGATHFYVSGGSFLKCKCCLRLLGKLYYHCSTCKFNLDASCTINSPPSTILHKKSHEHTLTLFPRRLSLPCDACGLSLEDTADHVYTCLPCNHMVHRKCLYLPRVIKITRHPHRLSFTPALPSGGFPCGVCRQTVDVNYGQYSCIKGCPHAFHSKCATRDDVWDGKDLEGVPEDPDEDTEPFTKIDEYTIHHFSHEHFLKIQGMCNPSDRENKFCQACILPITASDNYYSCMECDFTLHEVCACLPRKKHHPIHKHPLTLLHPFPPKRYDLWFGEFAKGMVKCSGCHRESCGFIYRCSEKNCEFQLDTRCASLPDPLVHGSHPHDLFFNLTKGRCMGCKSYNCSPYSLECIQCKSFLGLRCATLPSVAYYKHDKHLLRLCYGEEEEEEEEEKTTKLKYWCEVCETKLDPTEWFYTCDEYCNVTVHVTCLLGIDMYMKPNHIIKIYDNEVEIVRNDGNFRPFCDQCSLRCLNTLVFRSLKGNFCNLEDMMDLWSLESLQERMDKLKKMSEAARSFTVGVRDLGNIGTTLKRRSRRIAHNCTGQMLFRRNGGVPEVDGGIMSFAIVNKSLMGYPASIRHVLL</sequence>
<keyword evidence="4" id="KW-0862">Zinc</keyword>
<reference evidence="6 7" key="1">
    <citation type="journal article" date="2013" name="Front. Plant Sci.">
        <title>The Reference Genome of the Halophytic Plant Eutrema salsugineum.</title>
        <authorList>
            <person name="Yang R."/>
            <person name="Jarvis D.E."/>
            <person name="Chen H."/>
            <person name="Beilstein M.A."/>
            <person name="Grimwood J."/>
            <person name="Jenkins J."/>
            <person name="Shu S."/>
            <person name="Prochnik S."/>
            <person name="Xin M."/>
            <person name="Ma C."/>
            <person name="Schmutz J."/>
            <person name="Wing R.A."/>
            <person name="Mitchell-Olds T."/>
            <person name="Schumaker K.S."/>
            <person name="Wang X."/>
        </authorList>
    </citation>
    <scope>NUCLEOTIDE SEQUENCE [LARGE SCALE GENOMIC DNA]</scope>
</reference>
<dbReference type="PANTHER" id="PTHR32410:SF157">
    <property type="entry name" value="CYSTEINE_HISTIDINE-RICH C1 DOMAIN FAMILY PROTEIN"/>
    <property type="match status" value="1"/>
</dbReference>
<dbReference type="KEGG" id="eus:EUTSA_v10012036mg"/>
<dbReference type="SUPFAM" id="SSF57889">
    <property type="entry name" value="Cysteine-rich domain"/>
    <property type="match status" value="4"/>
</dbReference>
<dbReference type="Pfam" id="PF03107">
    <property type="entry name" value="C1_2"/>
    <property type="match status" value="5"/>
</dbReference>
<name>V4KHG2_EUTSA</name>
<proteinExistence type="predicted"/>